<evidence type="ECO:0008006" key="4">
    <source>
        <dbReference type="Google" id="ProtNLM"/>
    </source>
</evidence>
<dbReference type="STRING" id="1893.SAMN02787144_1009145"/>
<dbReference type="EMBL" id="FPJO01000009">
    <property type="protein sequence ID" value="SFY01902.1"/>
    <property type="molecule type" value="Genomic_DNA"/>
</dbReference>
<feature type="compositionally biased region" description="Basic and acidic residues" evidence="1">
    <location>
        <begin position="704"/>
        <end position="716"/>
    </location>
</feature>
<accession>A0A1K2BTL4</accession>
<evidence type="ECO:0000313" key="3">
    <source>
        <dbReference type="Proteomes" id="UP000181909"/>
    </source>
</evidence>
<sequence length="722" mass="74318">MSVPGAMIRCMDLTRFFADVDAQPWADLHHAYGSAADIPDCLRALAGESEEAASEAISELYGSILHQGSVYGATARAVPYLARLAGAGYRTEDLLVLLGGIAEGGADEGDSEEAACRAAVVGQLPLILAKADAEDPGLRRAAAWAAAMTGAAEQVLPVLRLRRKTETDPGVRAELLGAMAHLDPPGTAADATAAIGAHEPAEVRIVALLACVDGGLPWGPAHHAAMLSLLPVNDLVEGRLDLERNEPLQYVVEELLRRDTDADRDAAYTLLDGALRSADSEARAEALWAAETACLLSRSAPERLAGAVEAMVADPADAPAAYSLLAKLGVRAAAAAPVLARLAAGEGDPADRALEALVAVAPDRAAPLLARDLGRRPRALGAACGFLFGGAAGASFTYDPELLDAIRTRLAEAGGPGADEVVRLVNLLGAWGSRASAALPELSAVLSLCPGAVPKALVAICPPEHRGTTAELLTAAARTGPEEGRLAAAAAVRELTGETGPLRAAVAARLTPGGPAVREAASLAAGLGPEAVALVPALRSALSDRAGDRNIPQMDADVEIAAALWRITGDPEEAVPVLAGVLAEVQPMWLRWTFGRAARAAARIGGAARPLVPALEGLLTEPMQIPSAVLALHAIAPETLDGPRTAGLLLDAAEQDADAETALDALVVLGPDSLTEDGRRRLIALAERDLRVRASGLEPGIAPADERLREQAREAARTPAKP</sequence>
<proteinExistence type="predicted"/>
<feature type="region of interest" description="Disordered" evidence="1">
    <location>
        <begin position="696"/>
        <end position="722"/>
    </location>
</feature>
<protein>
    <recommendedName>
        <fullName evidence="4">PBS lyase</fullName>
    </recommendedName>
</protein>
<dbReference type="Proteomes" id="UP000181909">
    <property type="component" value="Unassembled WGS sequence"/>
</dbReference>
<evidence type="ECO:0000313" key="2">
    <source>
        <dbReference type="EMBL" id="SFY01902.1"/>
    </source>
</evidence>
<evidence type="ECO:0000256" key="1">
    <source>
        <dbReference type="SAM" id="MobiDB-lite"/>
    </source>
</evidence>
<name>A0A1K2BTL4_STRAR</name>
<gene>
    <name evidence="2" type="ORF">SAMN02787144_1009145</name>
</gene>
<dbReference type="AlphaFoldDB" id="A0A1K2BTL4"/>
<reference evidence="2 3" key="1">
    <citation type="submission" date="2016-11" db="EMBL/GenBank/DDBJ databases">
        <authorList>
            <person name="Jaros S."/>
            <person name="Januszkiewicz K."/>
            <person name="Wedrychowicz H."/>
        </authorList>
    </citation>
    <scope>NUCLEOTIDE SEQUENCE [LARGE SCALE GENOMIC DNA]</scope>
    <source>
        <strain evidence="2 3">OK807</strain>
    </source>
</reference>
<organism evidence="2 3">
    <name type="scientific">Streptomyces atratus</name>
    <dbReference type="NCBI Taxonomy" id="1893"/>
    <lineage>
        <taxon>Bacteria</taxon>
        <taxon>Bacillati</taxon>
        <taxon>Actinomycetota</taxon>
        <taxon>Actinomycetes</taxon>
        <taxon>Kitasatosporales</taxon>
        <taxon>Streptomycetaceae</taxon>
        <taxon>Streptomyces</taxon>
    </lineage>
</organism>